<name>A0A813L301_POLGL</name>
<keyword evidence="2" id="KW-0472">Membrane</keyword>
<protein>
    <submittedName>
        <fullName evidence="3">Uncharacterized protein</fullName>
    </submittedName>
</protein>
<feature type="region of interest" description="Disordered" evidence="1">
    <location>
        <begin position="23"/>
        <end position="74"/>
    </location>
</feature>
<dbReference type="EMBL" id="CAJNNW010033807">
    <property type="protein sequence ID" value="CAE8720461.1"/>
    <property type="molecule type" value="Genomic_DNA"/>
</dbReference>
<comment type="caution">
    <text evidence="3">The sequence shown here is derived from an EMBL/GenBank/DDBJ whole genome shotgun (WGS) entry which is preliminary data.</text>
</comment>
<feature type="transmembrane region" description="Helical" evidence="2">
    <location>
        <begin position="294"/>
        <end position="320"/>
    </location>
</feature>
<gene>
    <name evidence="3" type="ORF">PGLA2088_LOCUS41342</name>
</gene>
<feature type="non-terminal residue" evidence="3">
    <location>
        <position position="1"/>
    </location>
</feature>
<organism evidence="3 4">
    <name type="scientific">Polarella glacialis</name>
    <name type="common">Dinoflagellate</name>
    <dbReference type="NCBI Taxonomy" id="89957"/>
    <lineage>
        <taxon>Eukaryota</taxon>
        <taxon>Sar</taxon>
        <taxon>Alveolata</taxon>
        <taxon>Dinophyceae</taxon>
        <taxon>Suessiales</taxon>
        <taxon>Suessiaceae</taxon>
        <taxon>Polarella</taxon>
    </lineage>
</organism>
<evidence type="ECO:0000313" key="4">
    <source>
        <dbReference type="Proteomes" id="UP000626109"/>
    </source>
</evidence>
<feature type="transmembrane region" description="Helical" evidence="2">
    <location>
        <begin position="193"/>
        <end position="215"/>
    </location>
</feature>
<feature type="transmembrane region" description="Helical" evidence="2">
    <location>
        <begin position="155"/>
        <end position="173"/>
    </location>
</feature>
<keyword evidence="2" id="KW-0812">Transmembrane</keyword>
<reference evidence="3" key="1">
    <citation type="submission" date="2021-02" db="EMBL/GenBank/DDBJ databases">
        <authorList>
            <person name="Dougan E. K."/>
            <person name="Rhodes N."/>
            <person name="Thang M."/>
            <person name="Chan C."/>
        </authorList>
    </citation>
    <scope>NUCLEOTIDE SEQUENCE</scope>
</reference>
<evidence type="ECO:0000256" key="1">
    <source>
        <dbReference type="SAM" id="MobiDB-lite"/>
    </source>
</evidence>
<feature type="non-terminal residue" evidence="3">
    <location>
        <position position="388"/>
    </location>
</feature>
<proteinExistence type="predicted"/>
<evidence type="ECO:0000256" key="2">
    <source>
        <dbReference type="SAM" id="Phobius"/>
    </source>
</evidence>
<feature type="transmembrane region" description="Helical" evidence="2">
    <location>
        <begin position="340"/>
        <end position="363"/>
    </location>
</feature>
<evidence type="ECO:0000313" key="3">
    <source>
        <dbReference type="EMBL" id="CAE8720461.1"/>
    </source>
</evidence>
<sequence length="388" mass="44584">QQQNNSNNAMALELAMISEDGAKLGRSFSDPLPNMMRETKDQDAAGSASATPESAARRRLTNGSEQPVKMRRTETEMDQDPALLVINPEFVRAVTLQRILSRFGKYWRSSKGSDHTFEMSHPASKINFFLSHSWMTNWKLKVLALVYYFNVKSAVLSAILVHVAYVTVHSLLIEGEYMVADSYMFREDKAIRVVFSFRFLPGCFTFLVALLLAHYSPFVKASCFLDKMCIEQTNQEKKDQGVKQLGAAIRYSEHLMVLWQPEYLTRVWCVFELAAFAFMHSHRADALVILPLKLPVLAVSLFIFHFVASVSLVILSPFTFLSEWHAKWVVQNVPAAAQYFYFWHIIFLVCFFGMFLVPSFFLWHFCKGHVKVQLQEFTFEGTHCFDEN</sequence>
<accession>A0A813L301</accession>
<dbReference type="AlphaFoldDB" id="A0A813L301"/>
<dbReference type="Proteomes" id="UP000626109">
    <property type="component" value="Unassembled WGS sequence"/>
</dbReference>
<keyword evidence="2" id="KW-1133">Transmembrane helix</keyword>